<keyword evidence="3" id="KW-1185">Reference proteome</keyword>
<dbReference type="AlphaFoldDB" id="A0A2V0PRD0"/>
<dbReference type="InParanoid" id="A0A2V0PRD0"/>
<feature type="chain" id="PRO_5016014638" description="Fe2OG dioxygenase domain-containing protein" evidence="1">
    <location>
        <begin position="25"/>
        <end position="588"/>
    </location>
</feature>
<evidence type="ECO:0000313" key="3">
    <source>
        <dbReference type="Proteomes" id="UP000247498"/>
    </source>
</evidence>
<keyword evidence="1" id="KW-0732">Signal</keyword>
<organism evidence="2 3">
    <name type="scientific">Raphidocelis subcapitata</name>
    <dbReference type="NCBI Taxonomy" id="307507"/>
    <lineage>
        <taxon>Eukaryota</taxon>
        <taxon>Viridiplantae</taxon>
        <taxon>Chlorophyta</taxon>
        <taxon>core chlorophytes</taxon>
        <taxon>Chlorophyceae</taxon>
        <taxon>CS clade</taxon>
        <taxon>Sphaeropleales</taxon>
        <taxon>Selenastraceae</taxon>
        <taxon>Raphidocelis</taxon>
    </lineage>
</organism>
<protein>
    <recommendedName>
        <fullName evidence="4">Fe2OG dioxygenase domain-containing protein</fullName>
    </recommendedName>
</protein>
<dbReference type="Proteomes" id="UP000247498">
    <property type="component" value="Unassembled WGS sequence"/>
</dbReference>
<feature type="signal peptide" evidence="1">
    <location>
        <begin position="1"/>
        <end position="24"/>
    </location>
</feature>
<proteinExistence type="predicted"/>
<dbReference type="EMBL" id="BDRX01000298">
    <property type="protein sequence ID" value="GBG00671.1"/>
    <property type="molecule type" value="Genomic_DNA"/>
</dbReference>
<name>A0A2V0PRD0_9CHLO</name>
<reference evidence="2 3" key="1">
    <citation type="journal article" date="2018" name="Sci. Rep.">
        <title>Raphidocelis subcapitata (=Pseudokirchneriella subcapitata) provides an insight into genome evolution and environmental adaptations in the Sphaeropleales.</title>
        <authorList>
            <person name="Suzuki S."/>
            <person name="Yamaguchi H."/>
            <person name="Nakajima N."/>
            <person name="Kawachi M."/>
        </authorList>
    </citation>
    <scope>NUCLEOTIDE SEQUENCE [LARGE SCALE GENOMIC DNA]</scope>
    <source>
        <strain evidence="2 3">NIES-35</strain>
    </source>
</reference>
<gene>
    <name evidence="2" type="ORF">Rsub_13412</name>
</gene>
<sequence>MASPRGAPWAWLIVALAAAALVLAAAGAPGGSSAMGYDQDATEEAYDDVPATAAELQQLAAAAAPGASVPASALAIGQAPPATLPTALADAHANGQLWTLPAAVSERLAKLFGACGQLLSGAAQLEGVTGFTSLKTLTVDGTLIRRMRQGSGAAKGAAELLECVERALAGAFGYDEMNPIMLRVWGGPTGTTVHKDTGNYAARLCCRLRGDPNTLQPSADHDAGTLSVWLAGARHDIRLQPGDVFVLGRKEGDVGHLGVTAFHEATVDAQPGTEVVTLVMDLRHGKPLPGREIKFPPQASAFDDVPAAIDDCFGAVRSTFEWPAVHPAANRLWTTHPPDSAGTESAKEREAVLGKAHLMPANVHMEPAEAGATRRFKDTRTNETISKEEVLRRALQQAKKAATLGGLASTTTGTASVGEEGLKLQPAREGYIAQQRQPGKRAPPNAWLEAAKGNLSAARGASNMEAKRRQRSGGAPVIEAMTPEQHSILDAAVNQLGGAQSCLERRGGRQGVMAAFDKGCDAARVERWKPDVKDRAATNTPFYTSVDGYLRHNGGAKRAGPAPGTCAAWAAGPLQRHGGGGGGGGGGG</sequence>
<accession>A0A2V0PRD0</accession>
<evidence type="ECO:0000256" key="1">
    <source>
        <dbReference type="SAM" id="SignalP"/>
    </source>
</evidence>
<feature type="non-terminal residue" evidence="2">
    <location>
        <position position="588"/>
    </location>
</feature>
<evidence type="ECO:0000313" key="2">
    <source>
        <dbReference type="EMBL" id="GBG00671.1"/>
    </source>
</evidence>
<evidence type="ECO:0008006" key="4">
    <source>
        <dbReference type="Google" id="ProtNLM"/>
    </source>
</evidence>
<comment type="caution">
    <text evidence="2">The sequence shown here is derived from an EMBL/GenBank/DDBJ whole genome shotgun (WGS) entry which is preliminary data.</text>
</comment>